<comment type="caution">
    <text evidence="1">The sequence shown here is derived from an EMBL/GenBank/DDBJ whole genome shotgun (WGS) entry which is preliminary data.</text>
</comment>
<dbReference type="PATRIC" id="fig|45074.5.peg.3763"/>
<dbReference type="Proteomes" id="UP000054703">
    <property type="component" value="Unassembled WGS sequence"/>
</dbReference>
<dbReference type="RefSeq" id="WP_058515421.1">
    <property type="nucleotide sequence ID" value="NZ_CAAAIH010000036.1"/>
</dbReference>
<reference evidence="1 2" key="1">
    <citation type="submission" date="2015-11" db="EMBL/GenBank/DDBJ databases">
        <title>Genomic analysis of 38 Legionella species identifies large and diverse effector repertoires.</title>
        <authorList>
            <person name="Burstein D."/>
            <person name="Amaro F."/>
            <person name="Zusman T."/>
            <person name="Lifshitz Z."/>
            <person name="Cohen O."/>
            <person name="Gilbert J.A."/>
            <person name="Pupko T."/>
            <person name="Shuman H.A."/>
            <person name="Segal G."/>
        </authorList>
    </citation>
    <scope>NUCLEOTIDE SEQUENCE [LARGE SCALE GENOMIC DNA]</scope>
    <source>
        <strain evidence="1 2">SC-63-C7</strain>
    </source>
</reference>
<dbReference type="OrthoDB" id="8478433at2"/>
<dbReference type="AlphaFoldDB" id="A0A0W0YA78"/>
<organism evidence="1 2">
    <name type="scientific">Legionella santicrucis</name>
    <dbReference type="NCBI Taxonomy" id="45074"/>
    <lineage>
        <taxon>Bacteria</taxon>
        <taxon>Pseudomonadati</taxon>
        <taxon>Pseudomonadota</taxon>
        <taxon>Gammaproteobacteria</taxon>
        <taxon>Legionellales</taxon>
        <taxon>Legionellaceae</taxon>
        <taxon>Legionella</taxon>
    </lineage>
</organism>
<dbReference type="STRING" id="45074.Lsan_3496"/>
<dbReference type="EMBL" id="LNYU01000090">
    <property type="protein sequence ID" value="KTD53832.1"/>
    <property type="molecule type" value="Genomic_DNA"/>
</dbReference>
<proteinExistence type="predicted"/>
<dbReference type="PANTHER" id="PTHR36960">
    <property type="entry name" value="SI:DKEY-32E6.3"/>
    <property type="match status" value="1"/>
</dbReference>
<evidence type="ECO:0000313" key="1">
    <source>
        <dbReference type="EMBL" id="KTD53832.1"/>
    </source>
</evidence>
<keyword evidence="2" id="KW-1185">Reference proteome</keyword>
<dbReference type="PANTHER" id="PTHR36960:SF1">
    <property type="entry name" value="SI:DKEY-32E6.3"/>
    <property type="match status" value="1"/>
</dbReference>
<protein>
    <submittedName>
        <fullName evidence="1">Uncharacterized protein</fullName>
    </submittedName>
</protein>
<gene>
    <name evidence="1" type="ORF">Lsan_3496</name>
</gene>
<sequence>MPTTLAEIAENARNIHFIGFFDVNDTVFLGDSEKRVDREIATLKALAENYSSIWDPEKTTEVMTYKKFVEQYLASGDKRDSAVEAARNALYKNFINFLKETNNPLLVDIETQYHQIQKNLQGGCIASSFINLIRELEENGYQYTIIFRTFGKDIKAVTDELSQKTHIKKFKLADVKAGQLHIDEDLVVQTPAELLAHIKPFEHAAWRDSFLDWKATGETYTGGKPYPVNLEDKSTMTIFFDDNVGKQIVRVIPVNGDVFEQQALQDELKSANRLVSVNTRDAFVNPDYYTQRVVLAYQKLLLGLSPSPATIQREGLKRFGQFKSPVPTRVDVSLEDVNKLTA</sequence>
<name>A0A0W0YA78_9GAMM</name>
<evidence type="ECO:0000313" key="2">
    <source>
        <dbReference type="Proteomes" id="UP000054703"/>
    </source>
</evidence>
<accession>A0A0W0YA78</accession>